<proteinExistence type="predicted"/>
<dbReference type="Proteomes" id="UP000612680">
    <property type="component" value="Chromosome"/>
</dbReference>
<gene>
    <name evidence="1" type="ORF">HWI92_24805</name>
</gene>
<sequence>MEPITIDVTQNTPYGQQKTDSSISFRSFIKLLESRVGTEQTFKRNFFQLVLDKLRADPRFTQNIPLSEIGNYREQLSLVYGMLMPPVTNEEEIFWALGAPVSPIVFYGTSGFYHLITEKGGHELRCDLIDDKGFSFKQKAEMLYSFILERLYQFPAFHNNNLIITLKDDRTRLQKYYRLNIDTRFCEVYPKDELPRIDIDQIRNELMEHGDVTRLAELLPHTLFRFEGFSILTLTDVTAEHAVENIKSAMLERGSYDNGQSYFGHVAESLRMLVGNPEVNFGLIPLLKVNNKVAFDKSFIPFSRMMKAAERDDIAEQMYKGMAEAYFHTPKTFFLRTADRQGAEVSQAVEMLRRDGLQSYALLPLFFEKKIVGVLEAFSETSDVVDEKVAARLDIALPLVAQMMNSYIEEFNTEIENVVRDRFTSLQPAVQWKFRETAWHYLAARKKGKSQAAVIEPVFFRDVYPLYGAIDIRNSTIERNQALRSDLECQFIMLIDTLTVLKQKLGFNLTDELIFKCRRWLAGIMDPNAGLDELRIVEFLENEAHPFLHHFRENAMVEVESSYAIEEPGAAELIDRYFAAIDEETGAANTHRRDLESSMQKINASVSTYLDLFKTEIQQSYPCYFEKFRTDGIEYDIYIGQSIEPGRKFSELYLKNIRLWQLTSMAAITRITHALISQMEKPLQTTQLIFIHSNSIDISFRDDERRFDVEGSYNIRYQVIKKRIDKVHIKDTGERLVQPGKIAMVYSNNKSADEYAGYIRFLQEKNTLLNDLEYLDLEELQGVSGLKALRVGVNLEADWD</sequence>
<name>A0ABX7ICQ3_9BACT</name>
<protein>
    <submittedName>
        <fullName evidence="1">GAF domain-containing protein</fullName>
    </submittedName>
</protein>
<evidence type="ECO:0000313" key="1">
    <source>
        <dbReference type="EMBL" id="QRR03901.1"/>
    </source>
</evidence>
<organism evidence="1 2">
    <name type="scientific">Dyadobacter sandarakinus</name>
    <dbReference type="NCBI Taxonomy" id="2747268"/>
    <lineage>
        <taxon>Bacteria</taxon>
        <taxon>Pseudomonadati</taxon>
        <taxon>Bacteroidota</taxon>
        <taxon>Cytophagia</taxon>
        <taxon>Cytophagales</taxon>
        <taxon>Spirosomataceae</taxon>
        <taxon>Dyadobacter</taxon>
    </lineage>
</organism>
<dbReference type="EMBL" id="CP056775">
    <property type="protein sequence ID" value="QRR03901.1"/>
    <property type="molecule type" value="Genomic_DNA"/>
</dbReference>
<accession>A0ABX7ICQ3</accession>
<evidence type="ECO:0000313" key="2">
    <source>
        <dbReference type="Proteomes" id="UP000612680"/>
    </source>
</evidence>
<reference evidence="1 2" key="1">
    <citation type="submission" date="2020-06" db="EMBL/GenBank/DDBJ databases">
        <title>Dyadobacter sandarakinus sp. nov., isolated from the soil of the Arctic Yellow River Station.</title>
        <authorList>
            <person name="Zhang Y."/>
            <person name="Peng F."/>
        </authorList>
    </citation>
    <scope>NUCLEOTIDE SEQUENCE [LARGE SCALE GENOMIC DNA]</scope>
    <source>
        <strain evidence="1 2">Q3-56</strain>
    </source>
</reference>
<keyword evidence="2" id="KW-1185">Reference proteome</keyword>
<dbReference type="RefSeq" id="WP_204660092.1">
    <property type="nucleotide sequence ID" value="NZ_CP056775.1"/>
</dbReference>